<dbReference type="PANTHER" id="PTHR11142:SF0">
    <property type="entry name" value="TRNA PSEUDOURIDINE SYNTHASE-LIKE 1"/>
    <property type="match status" value="1"/>
</dbReference>
<comment type="caution">
    <text evidence="9">The sequence shown here is derived from an EMBL/GenBank/DDBJ whole genome shotgun (WGS) entry which is preliminary data.</text>
</comment>
<dbReference type="HAMAP" id="MF_00171">
    <property type="entry name" value="TruA"/>
    <property type="match status" value="1"/>
</dbReference>
<evidence type="ECO:0000256" key="3">
    <source>
        <dbReference type="ARBA" id="ARBA00023235"/>
    </source>
</evidence>
<dbReference type="InterPro" id="IPR020094">
    <property type="entry name" value="TruA/RsuA/RluB/E/F_N"/>
</dbReference>
<keyword evidence="3 4" id="KW-0413">Isomerase</keyword>
<dbReference type="InterPro" id="IPR020103">
    <property type="entry name" value="PsdUridine_synth_cat_dom_sf"/>
</dbReference>
<dbReference type="InterPro" id="IPR020095">
    <property type="entry name" value="PsdUridine_synth_TruA_C"/>
</dbReference>
<dbReference type="InterPro" id="IPR001406">
    <property type="entry name" value="PsdUridine_synth_TruA"/>
</dbReference>
<dbReference type="GO" id="GO:0003723">
    <property type="term" value="F:RNA binding"/>
    <property type="evidence" value="ECO:0007669"/>
    <property type="project" value="InterPro"/>
</dbReference>
<accession>A0A3A9KKE9</accession>
<comment type="function">
    <text evidence="4">Formation of pseudouridine at positions 38, 39 and 40 in the anticodon stem and loop of transfer RNAs.</text>
</comment>
<evidence type="ECO:0000256" key="2">
    <source>
        <dbReference type="ARBA" id="ARBA00022694"/>
    </source>
</evidence>
<evidence type="ECO:0000259" key="8">
    <source>
        <dbReference type="Pfam" id="PF01416"/>
    </source>
</evidence>
<dbReference type="GO" id="GO:0160147">
    <property type="term" value="F:tRNA pseudouridine(38-40) synthase activity"/>
    <property type="evidence" value="ECO:0007669"/>
    <property type="project" value="UniProtKB-EC"/>
</dbReference>
<comment type="subunit">
    <text evidence="4">Homodimer.</text>
</comment>
<proteinExistence type="inferred from homology"/>
<dbReference type="OrthoDB" id="9811823at2"/>
<dbReference type="InterPro" id="IPR020097">
    <property type="entry name" value="PsdUridine_synth_TruA_a/b_dom"/>
</dbReference>
<dbReference type="Gene3D" id="3.30.70.580">
    <property type="entry name" value="Pseudouridine synthase I, catalytic domain, N-terminal subdomain"/>
    <property type="match status" value="1"/>
</dbReference>
<dbReference type="Proteomes" id="UP000281498">
    <property type="component" value="Unassembled WGS sequence"/>
</dbReference>
<dbReference type="SUPFAM" id="SSF55120">
    <property type="entry name" value="Pseudouridine synthase"/>
    <property type="match status" value="1"/>
</dbReference>
<feature type="domain" description="Pseudouridine synthase I TruA alpha/beta" evidence="8">
    <location>
        <begin position="144"/>
        <end position="246"/>
    </location>
</feature>
<dbReference type="FunFam" id="3.30.70.580:FF:000001">
    <property type="entry name" value="tRNA pseudouridine synthase A"/>
    <property type="match status" value="1"/>
</dbReference>
<feature type="binding site" evidence="4 6">
    <location>
        <position position="111"/>
    </location>
    <ligand>
        <name>substrate</name>
    </ligand>
</feature>
<feature type="active site" description="Nucleophile" evidence="4 5">
    <location>
        <position position="53"/>
    </location>
</feature>
<organism evidence="9 10">
    <name type="scientific">Salipaludibacillus neizhouensis</name>
    <dbReference type="NCBI Taxonomy" id="885475"/>
    <lineage>
        <taxon>Bacteria</taxon>
        <taxon>Bacillati</taxon>
        <taxon>Bacillota</taxon>
        <taxon>Bacilli</taxon>
        <taxon>Bacillales</taxon>
        <taxon>Bacillaceae</taxon>
    </lineage>
</organism>
<evidence type="ECO:0000313" key="10">
    <source>
        <dbReference type="Proteomes" id="UP000281498"/>
    </source>
</evidence>
<dbReference type="RefSeq" id="WP_110937958.1">
    <property type="nucleotide sequence ID" value="NZ_KZ614147.1"/>
</dbReference>
<evidence type="ECO:0000256" key="5">
    <source>
        <dbReference type="PIRSR" id="PIRSR001430-1"/>
    </source>
</evidence>
<comment type="catalytic activity">
    <reaction evidence="4 7">
        <text>uridine(38/39/40) in tRNA = pseudouridine(38/39/40) in tRNA</text>
        <dbReference type="Rhea" id="RHEA:22376"/>
        <dbReference type="Rhea" id="RHEA-COMP:10085"/>
        <dbReference type="Rhea" id="RHEA-COMP:10087"/>
        <dbReference type="ChEBI" id="CHEBI:65314"/>
        <dbReference type="ChEBI" id="CHEBI:65315"/>
        <dbReference type="EC" id="5.4.99.12"/>
    </reaction>
</comment>
<dbReference type="Gene3D" id="3.30.70.660">
    <property type="entry name" value="Pseudouridine synthase I, catalytic domain, C-terminal subdomain"/>
    <property type="match status" value="1"/>
</dbReference>
<keyword evidence="10" id="KW-1185">Reference proteome</keyword>
<dbReference type="EMBL" id="PDOE01000018">
    <property type="protein sequence ID" value="RKL65356.1"/>
    <property type="molecule type" value="Genomic_DNA"/>
</dbReference>
<comment type="caution">
    <text evidence="4">Lacks conserved residue(s) required for the propagation of feature annotation.</text>
</comment>
<evidence type="ECO:0000256" key="6">
    <source>
        <dbReference type="PIRSR" id="PIRSR001430-2"/>
    </source>
</evidence>
<dbReference type="CDD" id="cd02570">
    <property type="entry name" value="PseudoU_synth_EcTruA"/>
    <property type="match status" value="1"/>
</dbReference>
<evidence type="ECO:0000256" key="4">
    <source>
        <dbReference type="HAMAP-Rule" id="MF_00171"/>
    </source>
</evidence>
<gene>
    <name evidence="4" type="primary">truA</name>
    <name evidence="9" type="ORF">CR203_21380</name>
</gene>
<dbReference type="GO" id="GO:0031119">
    <property type="term" value="P:tRNA pseudouridine synthesis"/>
    <property type="evidence" value="ECO:0007669"/>
    <property type="project" value="UniProtKB-UniRule"/>
</dbReference>
<dbReference type="PIRSF" id="PIRSF001430">
    <property type="entry name" value="tRNA_psdUrid_synth"/>
    <property type="match status" value="1"/>
</dbReference>
<reference evidence="9 10" key="1">
    <citation type="submission" date="2017-10" db="EMBL/GenBank/DDBJ databases">
        <title>Bacillus sp. nov., a halophilic bacterium isolated from a Keqin Lake.</title>
        <authorList>
            <person name="Wang H."/>
        </authorList>
    </citation>
    <scope>NUCLEOTIDE SEQUENCE [LARGE SCALE GENOMIC DNA]</scope>
    <source>
        <strain evidence="9 10">KCTC 13187</strain>
    </source>
</reference>
<evidence type="ECO:0000256" key="1">
    <source>
        <dbReference type="ARBA" id="ARBA00009375"/>
    </source>
</evidence>
<name>A0A3A9KKE9_9BACI</name>
<sequence>MQRVLAILSYDGTNFHGYQRQPVSRSVQGEIEKALRIIHKAEFWPSTSSGRTDAGVHGLNQPVHFDTPLSIPEDRWAVALNSILPNDMHVKSCQYVPSAFHARYDAVGKEYVYRMNTAVQPDVFKRNYVYHLPKNLDLSAMSEAAEYLLGTHNFTSLSSPKTDVIDKVRTIFRVNITRYENEWTFRFIGSGFLYQMVRILMGTIIQAGLGDIKPSDISQIIVSMDRTLAGPTAPGCGLYLAQVFYERDHLEKYIEEL</sequence>
<dbReference type="Pfam" id="PF01416">
    <property type="entry name" value="PseudoU_synth_1"/>
    <property type="match status" value="2"/>
</dbReference>
<protein>
    <recommendedName>
        <fullName evidence="4">tRNA pseudouridine synthase A</fullName>
        <ecNumber evidence="4">5.4.99.12</ecNumber>
    </recommendedName>
    <alternativeName>
        <fullName evidence="4">tRNA pseudouridine(38-40) synthase</fullName>
    </alternativeName>
    <alternativeName>
        <fullName evidence="4">tRNA pseudouridylate synthase I</fullName>
    </alternativeName>
    <alternativeName>
        <fullName evidence="4">tRNA-uridine isomerase I</fullName>
    </alternativeName>
</protein>
<dbReference type="AlphaFoldDB" id="A0A3A9KKE9"/>
<dbReference type="PANTHER" id="PTHR11142">
    <property type="entry name" value="PSEUDOURIDYLATE SYNTHASE"/>
    <property type="match status" value="1"/>
</dbReference>
<evidence type="ECO:0000313" key="9">
    <source>
        <dbReference type="EMBL" id="RKL65356.1"/>
    </source>
</evidence>
<evidence type="ECO:0000256" key="7">
    <source>
        <dbReference type="RuleBase" id="RU003792"/>
    </source>
</evidence>
<comment type="similarity">
    <text evidence="1 4 7">Belongs to the tRNA pseudouridine synthase TruA family.</text>
</comment>
<dbReference type="NCBIfam" id="TIGR00071">
    <property type="entry name" value="hisT_truA"/>
    <property type="match status" value="1"/>
</dbReference>
<feature type="domain" description="Pseudouridine synthase I TruA alpha/beta" evidence="8">
    <location>
        <begin position="6"/>
        <end position="105"/>
    </location>
</feature>
<dbReference type="EC" id="5.4.99.12" evidence="4"/>
<keyword evidence="2 4" id="KW-0819">tRNA processing</keyword>